<dbReference type="EMBL" id="DS268469">
    <property type="protein sequence ID" value="EFP07944.1"/>
    <property type="molecule type" value="Genomic_DNA"/>
</dbReference>
<keyword evidence="1" id="KW-0472">Membrane</keyword>
<dbReference type="InParanoid" id="E3MRG1"/>
<name>E3MRG1_CAERE</name>
<dbReference type="HOGENOM" id="CLU_2673471_0_0_1"/>
<keyword evidence="1" id="KW-0812">Transmembrane</keyword>
<evidence type="ECO:0000313" key="3">
    <source>
        <dbReference type="Proteomes" id="UP000008281"/>
    </source>
</evidence>
<organism evidence="3">
    <name type="scientific">Caenorhabditis remanei</name>
    <name type="common">Caenorhabditis vulgaris</name>
    <dbReference type="NCBI Taxonomy" id="31234"/>
    <lineage>
        <taxon>Eukaryota</taxon>
        <taxon>Metazoa</taxon>
        <taxon>Ecdysozoa</taxon>
        <taxon>Nematoda</taxon>
        <taxon>Chromadorea</taxon>
        <taxon>Rhabditida</taxon>
        <taxon>Rhabditina</taxon>
        <taxon>Rhabditomorpha</taxon>
        <taxon>Rhabditoidea</taxon>
        <taxon>Rhabditidae</taxon>
        <taxon>Peloderinae</taxon>
        <taxon>Caenorhabditis</taxon>
    </lineage>
</organism>
<sequence length="75" mass="8718">MLKAFSEFCDAIYPMFRVMTVGFSENEDETTRIIESASEPKRTLQNLTLFTLALLIPVLISFFMYSLDLQDWEAK</sequence>
<keyword evidence="3" id="KW-1185">Reference proteome</keyword>
<evidence type="ECO:0000313" key="2">
    <source>
        <dbReference type="EMBL" id="EFP07944.1"/>
    </source>
</evidence>
<feature type="transmembrane region" description="Helical" evidence="1">
    <location>
        <begin position="47"/>
        <end position="67"/>
    </location>
</feature>
<reference evidence="2" key="1">
    <citation type="submission" date="2007-07" db="EMBL/GenBank/DDBJ databases">
        <title>PCAP assembly of the Caenorhabditis remanei genome.</title>
        <authorList>
            <consortium name="The Caenorhabditis remanei Sequencing Consortium"/>
            <person name="Wilson R.K."/>
        </authorList>
    </citation>
    <scope>NUCLEOTIDE SEQUENCE [LARGE SCALE GENOMIC DNA]</scope>
    <source>
        <strain evidence="2">PB4641</strain>
    </source>
</reference>
<evidence type="ECO:0000256" key="1">
    <source>
        <dbReference type="SAM" id="Phobius"/>
    </source>
</evidence>
<keyword evidence="1" id="KW-1133">Transmembrane helix</keyword>
<dbReference type="Proteomes" id="UP000008281">
    <property type="component" value="Unassembled WGS sequence"/>
</dbReference>
<accession>E3MRG1</accession>
<proteinExistence type="predicted"/>
<protein>
    <submittedName>
        <fullName evidence="2">Uncharacterized protein</fullName>
    </submittedName>
</protein>
<dbReference type="AlphaFoldDB" id="E3MRG1"/>
<gene>
    <name evidence="2" type="ORF">CRE_14086</name>
</gene>